<gene>
    <name evidence="3" type="ORF">BJ972_000708</name>
    <name evidence="4" type="ORF">ESP50_08995</name>
</gene>
<feature type="region of interest" description="Disordered" evidence="1">
    <location>
        <begin position="1"/>
        <end position="195"/>
    </location>
</feature>
<name>A0A4Q2M5J4_9MICO</name>
<evidence type="ECO:0000256" key="1">
    <source>
        <dbReference type="SAM" id="MobiDB-lite"/>
    </source>
</evidence>
<accession>A0A4Q2M5J4</accession>
<keyword evidence="2" id="KW-0812">Transmembrane</keyword>
<evidence type="ECO:0000313" key="5">
    <source>
        <dbReference type="Proteomes" id="UP000292686"/>
    </source>
</evidence>
<dbReference type="Proteomes" id="UP000292686">
    <property type="component" value="Unassembled WGS sequence"/>
</dbReference>
<dbReference type="RefSeq" id="WP_129174271.1">
    <property type="nucleotide sequence ID" value="NZ_JACCBI010000001.1"/>
</dbReference>
<organism evidence="4 5">
    <name type="scientific">Agromyces atrinae</name>
    <dbReference type="NCBI Taxonomy" id="592376"/>
    <lineage>
        <taxon>Bacteria</taxon>
        <taxon>Bacillati</taxon>
        <taxon>Actinomycetota</taxon>
        <taxon>Actinomycetes</taxon>
        <taxon>Micrococcales</taxon>
        <taxon>Microbacteriaceae</taxon>
        <taxon>Agromyces</taxon>
    </lineage>
</organism>
<feature type="region of interest" description="Disordered" evidence="1">
    <location>
        <begin position="283"/>
        <end position="313"/>
    </location>
</feature>
<evidence type="ECO:0000313" key="4">
    <source>
        <dbReference type="EMBL" id="RXZ86527.1"/>
    </source>
</evidence>
<evidence type="ECO:0000256" key="2">
    <source>
        <dbReference type="SAM" id="Phobius"/>
    </source>
</evidence>
<keyword evidence="5" id="KW-1185">Reference proteome</keyword>
<evidence type="ECO:0000313" key="3">
    <source>
        <dbReference type="EMBL" id="NYD66189.1"/>
    </source>
</evidence>
<keyword evidence="2" id="KW-1133">Transmembrane helix</keyword>
<feature type="compositionally biased region" description="Pro residues" evidence="1">
    <location>
        <begin position="65"/>
        <end position="77"/>
    </location>
</feature>
<reference evidence="3 6" key="2">
    <citation type="submission" date="2020-07" db="EMBL/GenBank/DDBJ databases">
        <title>Sequencing the genomes of 1000 actinobacteria strains.</title>
        <authorList>
            <person name="Klenk H.-P."/>
        </authorList>
    </citation>
    <scope>NUCLEOTIDE SEQUENCE [LARGE SCALE GENOMIC DNA]</scope>
    <source>
        <strain evidence="3 6">DSM 23870</strain>
    </source>
</reference>
<dbReference type="AlphaFoldDB" id="A0A4Q2M5J4"/>
<feature type="transmembrane region" description="Helical" evidence="2">
    <location>
        <begin position="322"/>
        <end position="345"/>
    </location>
</feature>
<proteinExistence type="predicted"/>
<dbReference type="EMBL" id="JACCBI010000001">
    <property type="protein sequence ID" value="NYD66189.1"/>
    <property type="molecule type" value="Genomic_DNA"/>
</dbReference>
<feature type="compositionally biased region" description="Basic and acidic residues" evidence="1">
    <location>
        <begin position="7"/>
        <end position="20"/>
    </location>
</feature>
<sequence length="349" mass="35857">MTSEDPPLTRRELRERERQLAGKTATGTLTAQPAPLTAPTPVTDAGGGRRATVESTTRGGEAPTLTPPQKPAAPEAPNPAVSEPTPSPVSRFAPPTASTPIVSTDDRDEASGGAPERTLTRRELRALLSSNTASDIDDSDDTGGPSVGGSADRPVPAASTPAIDRVPAGNSATASTLLDEATPTTSPVGHWSHDMHVDDATRDEPFDQFLSRGPVPRSAMPTTTNALILPNLPEHLGGAGGPVTSEVMVTGSVDLPRGLGATGAMPSHIDSPDIDRLLDEVDDHHTDPTGAQPISAARAVSTQGPNRDVITPPKKEGMNVPLVLAVTAGILTIGVIGTLIVGYVLGAFQ</sequence>
<comment type="caution">
    <text evidence="4">The sequence shown here is derived from an EMBL/GenBank/DDBJ whole genome shotgun (WGS) entry which is preliminary data.</text>
</comment>
<protein>
    <submittedName>
        <fullName evidence="4">Uncharacterized protein</fullName>
    </submittedName>
</protein>
<dbReference type="EMBL" id="SDPM01000004">
    <property type="protein sequence ID" value="RXZ86527.1"/>
    <property type="molecule type" value="Genomic_DNA"/>
</dbReference>
<feature type="compositionally biased region" description="Polar residues" evidence="1">
    <location>
        <begin position="170"/>
        <end position="187"/>
    </location>
</feature>
<keyword evidence="2" id="KW-0472">Membrane</keyword>
<dbReference type="Proteomes" id="UP000581087">
    <property type="component" value="Unassembled WGS sequence"/>
</dbReference>
<reference evidence="4 5" key="1">
    <citation type="submission" date="2019-01" db="EMBL/GenBank/DDBJ databases">
        <title>Agromyces.</title>
        <authorList>
            <person name="Li J."/>
        </authorList>
    </citation>
    <scope>NUCLEOTIDE SEQUENCE [LARGE SCALE GENOMIC DNA]</scope>
    <source>
        <strain evidence="4 5">DSM 23870</strain>
    </source>
</reference>
<feature type="compositionally biased region" description="Low complexity" evidence="1">
    <location>
        <begin position="21"/>
        <end position="43"/>
    </location>
</feature>
<evidence type="ECO:0000313" key="6">
    <source>
        <dbReference type="Proteomes" id="UP000581087"/>
    </source>
</evidence>
<dbReference type="OrthoDB" id="5125954at2"/>